<gene>
    <name evidence="1" type="ORF">ISP17_08610</name>
</gene>
<evidence type="ECO:0000313" key="1">
    <source>
        <dbReference type="EMBL" id="MFK2904025.1"/>
    </source>
</evidence>
<sequence>MAAVPLDSRRRAALQAMGITPWVMRERAQAQTQPVAIEQAATLVRGAQPSGRCVVLLPAGADARALDLLGRALTACGAEIARAGRIRVADGQLSDAVPHAPVYLVFGQAQAHALGRELPAAVMSDAHIALVDEPGPLLFGAEGKRRLWAALRQARRALGRAGG</sequence>
<name>A0ABW8JWG9_9GAMM</name>
<reference evidence="1 2" key="1">
    <citation type="submission" date="2020-10" db="EMBL/GenBank/DDBJ databases">
        <title>Phylogeny of dyella-like bacteria.</title>
        <authorList>
            <person name="Fu J."/>
        </authorList>
    </citation>
    <scope>NUCLEOTIDE SEQUENCE [LARGE SCALE GENOMIC DNA]</scope>
    <source>
        <strain evidence="1 2">Gsoil3046</strain>
    </source>
</reference>
<dbReference type="Proteomes" id="UP001620460">
    <property type="component" value="Unassembled WGS sequence"/>
</dbReference>
<keyword evidence="2" id="KW-1185">Reference proteome</keyword>
<evidence type="ECO:0008006" key="3">
    <source>
        <dbReference type="Google" id="ProtNLM"/>
    </source>
</evidence>
<organism evidence="1 2">
    <name type="scientific">Dyella ginsengisoli</name>
    <dbReference type="NCBI Taxonomy" id="363848"/>
    <lineage>
        <taxon>Bacteria</taxon>
        <taxon>Pseudomonadati</taxon>
        <taxon>Pseudomonadota</taxon>
        <taxon>Gammaproteobacteria</taxon>
        <taxon>Lysobacterales</taxon>
        <taxon>Rhodanobacteraceae</taxon>
        <taxon>Dyella</taxon>
    </lineage>
</organism>
<proteinExistence type="predicted"/>
<comment type="caution">
    <text evidence="1">The sequence shown here is derived from an EMBL/GenBank/DDBJ whole genome shotgun (WGS) entry which is preliminary data.</text>
</comment>
<protein>
    <recommendedName>
        <fullName evidence="3">DNA polymerase III subunit delta</fullName>
    </recommendedName>
</protein>
<dbReference type="RefSeq" id="WP_404632111.1">
    <property type="nucleotide sequence ID" value="NZ_JADIKM010000002.1"/>
</dbReference>
<accession>A0ABW8JWG9</accession>
<evidence type="ECO:0000313" key="2">
    <source>
        <dbReference type="Proteomes" id="UP001620460"/>
    </source>
</evidence>
<dbReference type="EMBL" id="JADIKM010000002">
    <property type="protein sequence ID" value="MFK2904025.1"/>
    <property type="molecule type" value="Genomic_DNA"/>
</dbReference>